<feature type="transmembrane region" description="Helical" evidence="1">
    <location>
        <begin position="79"/>
        <end position="98"/>
    </location>
</feature>
<dbReference type="Proteomes" id="UP000245202">
    <property type="component" value="Unassembled WGS sequence"/>
</dbReference>
<keyword evidence="1" id="KW-0812">Transmembrane</keyword>
<keyword evidence="1" id="KW-1133">Transmembrane helix</keyword>
<dbReference type="EMBL" id="BDQX01000136">
    <property type="protein sequence ID" value="GBG08091.1"/>
    <property type="molecule type" value="Genomic_DNA"/>
</dbReference>
<gene>
    <name evidence="2" type="ORF">PAT3040_02658</name>
</gene>
<evidence type="ECO:0000313" key="3">
    <source>
        <dbReference type="Proteomes" id="UP000245202"/>
    </source>
</evidence>
<dbReference type="RefSeq" id="WP_108993033.1">
    <property type="nucleotide sequence ID" value="NZ_BDQX01000136.1"/>
</dbReference>
<feature type="transmembrane region" description="Helical" evidence="1">
    <location>
        <begin position="6"/>
        <end position="22"/>
    </location>
</feature>
<comment type="caution">
    <text evidence="2">The sequence shown here is derived from an EMBL/GenBank/DDBJ whole genome shotgun (WGS) entry which is preliminary data.</text>
</comment>
<keyword evidence="3" id="KW-1185">Reference proteome</keyword>
<feature type="transmembrane region" description="Helical" evidence="1">
    <location>
        <begin position="258"/>
        <end position="282"/>
    </location>
</feature>
<reference evidence="2 3" key="1">
    <citation type="submission" date="2017-08" db="EMBL/GenBank/DDBJ databases">
        <title>Substantial Increase in Enzyme Production by Combined Drug-Resistance Mutations in Paenibacillus agaridevorans.</title>
        <authorList>
            <person name="Tanaka Y."/>
            <person name="Funane K."/>
            <person name="Hosaka T."/>
            <person name="Shiwa Y."/>
            <person name="Fujita N."/>
            <person name="Miyazaki T."/>
            <person name="Yoshikawa H."/>
            <person name="Murakami K."/>
            <person name="Kasahara K."/>
            <person name="Inaoka T."/>
            <person name="Hiraga Y."/>
            <person name="Ochi K."/>
        </authorList>
    </citation>
    <scope>NUCLEOTIDE SEQUENCE [LARGE SCALE GENOMIC DNA]</scope>
    <source>
        <strain evidence="2 3">T-3040</strain>
    </source>
</reference>
<organism evidence="2 3">
    <name type="scientific">Paenibacillus agaridevorans</name>
    <dbReference type="NCBI Taxonomy" id="171404"/>
    <lineage>
        <taxon>Bacteria</taxon>
        <taxon>Bacillati</taxon>
        <taxon>Bacillota</taxon>
        <taxon>Bacilli</taxon>
        <taxon>Bacillales</taxon>
        <taxon>Paenibacillaceae</taxon>
        <taxon>Paenibacillus</taxon>
    </lineage>
</organism>
<accession>A0A2R5EXL5</accession>
<proteinExistence type="predicted"/>
<dbReference type="AlphaFoldDB" id="A0A2R5EXL5"/>
<protein>
    <recommendedName>
        <fullName evidence="4">Type II secretion system protein GspF domain-containing protein</fullName>
    </recommendedName>
</protein>
<evidence type="ECO:0000313" key="2">
    <source>
        <dbReference type="EMBL" id="GBG08091.1"/>
    </source>
</evidence>
<evidence type="ECO:0008006" key="4">
    <source>
        <dbReference type="Google" id="ProtNLM"/>
    </source>
</evidence>
<evidence type="ECO:0000256" key="1">
    <source>
        <dbReference type="SAM" id="Phobius"/>
    </source>
</evidence>
<keyword evidence="1" id="KW-0472">Membrane</keyword>
<sequence length="290" mass="33237">MAILLIKMLLYSMAATGMLLLARELHYVRRRSPPPLMRQAEAWFTSSRPAMERWYKDPKWEGVAAEAGLSSLTAWSFKLVRDVVFILLTLIVHVVFLMTKEYPLAVMIILAVLYVLLLTGRSFMPANLLLGAVGKERRQQKNDEVVLLFMLFTNDCYTETADHYQSVMAKLKEYRRYLKALRKDIDQLIFDLPLDGPSAFTAFGARIGSKEAKMLALIMAKINESNPDTASDLLEQHYESFLDYRRQRRKRKLRSNGYIGFTVVFLAIIAVIFFISTLAGAYQDTLMNVL</sequence>
<feature type="transmembrane region" description="Helical" evidence="1">
    <location>
        <begin position="104"/>
        <end position="130"/>
    </location>
</feature>
<name>A0A2R5EXL5_9BACL</name>